<dbReference type="SUPFAM" id="SSF51735">
    <property type="entry name" value="NAD(P)-binding Rossmann-fold domains"/>
    <property type="match status" value="1"/>
</dbReference>
<dbReference type="InterPro" id="IPR002347">
    <property type="entry name" value="SDR_fam"/>
</dbReference>
<dbReference type="GO" id="GO:0016616">
    <property type="term" value="F:oxidoreductase activity, acting on the CH-OH group of donors, NAD or NADP as acceptor"/>
    <property type="evidence" value="ECO:0007669"/>
    <property type="project" value="TreeGrafter"/>
</dbReference>
<proteinExistence type="inferred from homology"/>
<keyword evidence="2" id="KW-0560">Oxidoreductase</keyword>
<dbReference type="PANTHER" id="PTHR44229:SF8">
    <property type="entry name" value="ALCOHOL DEHYDROGENASE-RELATED"/>
    <property type="match status" value="1"/>
</dbReference>
<dbReference type="InterPro" id="IPR036291">
    <property type="entry name" value="NAD(P)-bd_dom_sf"/>
</dbReference>
<comment type="caution">
    <text evidence="3">The sequence shown here is derived from an EMBL/GenBank/DDBJ whole genome shotgun (WGS) entry which is preliminary data.</text>
</comment>
<dbReference type="Pfam" id="PF00106">
    <property type="entry name" value="adh_short"/>
    <property type="match status" value="1"/>
</dbReference>
<evidence type="ECO:0000256" key="1">
    <source>
        <dbReference type="ARBA" id="ARBA00006484"/>
    </source>
</evidence>
<evidence type="ECO:0000313" key="3">
    <source>
        <dbReference type="EMBL" id="KAK9739178.1"/>
    </source>
</evidence>
<reference evidence="3 4" key="1">
    <citation type="journal article" date="2024" name="BMC Genomics">
        <title>De novo assembly and annotation of Popillia japonica's genome with initial clues to its potential as an invasive pest.</title>
        <authorList>
            <person name="Cucini C."/>
            <person name="Boschi S."/>
            <person name="Funari R."/>
            <person name="Cardaioli E."/>
            <person name="Iannotti N."/>
            <person name="Marturano G."/>
            <person name="Paoli F."/>
            <person name="Bruttini M."/>
            <person name="Carapelli A."/>
            <person name="Frati F."/>
            <person name="Nardi F."/>
        </authorList>
    </citation>
    <scope>NUCLEOTIDE SEQUENCE [LARGE SCALE GENOMIC DNA]</scope>
    <source>
        <strain evidence="3">DMR45628</strain>
    </source>
</reference>
<dbReference type="Gene3D" id="3.40.50.720">
    <property type="entry name" value="NAD(P)-binding Rossmann-like Domain"/>
    <property type="match status" value="1"/>
</dbReference>
<sequence length="234" mass="26418">MFVKDKVAVVNYVGFDFGICIARDLLNNGLKGICLLDNNSTKSRKLIKILEKEFGKNRAILIITNFSNESEIEAAFKETVETFGNIDIAINSGGLSNEYDGNLDIDVNSNQLATPCINAPVLVEKYLSKYKSTEEGVIMNISSICNIDLFSDNISFFQYFSSVFHHREIGVKIITVCPRQLNTSSCLNIAKKFLPSERYQDMLQKLWGSLYRERANLVAKAITRIFEESQTKQD</sequence>
<gene>
    <name evidence="3" type="ORF">QE152_g9236</name>
</gene>
<dbReference type="Proteomes" id="UP001458880">
    <property type="component" value="Unassembled WGS sequence"/>
</dbReference>
<organism evidence="3 4">
    <name type="scientific">Popillia japonica</name>
    <name type="common">Japanese beetle</name>
    <dbReference type="NCBI Taxonomy" id="7064"/>
    <lineage>
        <taxon>Eukaryota</taxon>
        <taxon>Metazoa</taxon>
        <taxon>Ecdysozoa</taxon>
        <taxon>Arthropoda</taxon>
        <taxon>Hexapoda</taxon>
        <taxon>Insecta</taxon>
        <taxon>Pterygota</taxon>
        <taxon>Neoptera</taxon>
        <taxon>Endopterygota</taxon>
        <taxon>Coleoptera</taxon>
        <taxon>Polyphaga</taxon>
        <taxon>Scarabaeiformia</taxon>
        <taxon>Scarabaeidae</taxon>
        <taxon>Rutelinae</taxon>
        <taxon>Popillia</taxon>
    </lineage>
</organism>
<dbReference type="AlphaFoldDB" id="A0AAW1LZ19"/>
<name>A0AAW1LZ19_POPJA</name>
<evidence type="ECO:0000313" key="4">
    <source>
        <dbReference type="Proteomes" id="UP001458880"/>
    </source>
</evidence>
<dbReference type="EMBL" id="JASPKY010000078">
    <property type="protein sequence ID" value="KAK9739178.1"/>
    <property type="molecule type" value="Genomic_DNA"/>
</dbReference>
<accession>A0AAW1LZ19</accession>
<evidence type="ECO:0000256" key="2">
    <source>
        <dbReference type="ARBA" id="ARBA00023002"/>
    </source>
</evidence>
<dbReference type="PANTHER" id="PTHR44229">
    <property type="entry name" value="15-HYDROXYPROSTAGLANDIN DEHYDROGENASE [NAD(+)]"/>
    <property type="match status" value="1"/>
</dbReference>
<dbReference type="GO" id="GO:0005737">
    <property type="term" value="C:cytoplasm"/>
    <property type="evidence" value="ECO:0007669"/>
    <property type="project" value="TreeGrafter"/>
</dbReference>
<comment type="similarity">
    <text evidence="1">Belongs to the short-chain dehydrogenases/reductases (SDR) family.</text>
</comment>
<keyword evidence="4" id="KW-1185">Reference proteome</keyword>
<protein>
    <submittedName>
        <fullName evidence="3">Short chain dehydrogenase</fullName>
    </submittedName>
</protein>